<organism evidence="1 2">
    <name type="scientific">Klebsiella pneumoniae</name>
    <dbReference type="NCBI Taxonomy" id="573"/>
    <lineage>
        <taxon>Bacteria</taxon>
        <taxon>Pseudomonadati</taxon>
        <taxon>Pseudomonadota</taxon>
        <taxon>Gammaproteobacteria</taxon>
        <taxon>Enterobacterales</taxon>
        <taxon>Enterobacteriaceae</taxon>
        <taxon>Klebsiella/Raoultella group</taxon>
        <taxon>Klebsiella</taxon>
        <taxon>Klebsiella pneumoniae complex</taxon>
    </lineage>
</organism>
<dbReference type="Proteomes" id="UP000250675">
    <property type="component" value="Unassembled WGS sequence"/>
</dbReference>
<sequence length="78" mass="9238">MHTPVRPAWGDMNIPHQDLESITLDAENLYNLLDLMLLSSEKLRGEQLERLLALALNLSDDLQQWFRQEYERRENKSD</sequence>
<reference evidence="1 2" key="1">
    <citation type="submission" date="2018-06" db="EMBL/GenBank/DDBJ databases">
        <authorList>
            <consortium name="Pathogen Informatics"/>
            <person name="Doyle S."/>
        </authorList>
    </citation>
    <scope>NUCLEOTIDE SEQUENCE [LARGE SCALE GENOMIC DNA]</scope>
    <source>
        <strain evidence="1 2">NCTC9645</strain>
    </source>
</reference>
<evidence type="ECO:0000313" key="2">
    <source>
        <dbReference type="Proteomes" id="UP000250675"/>
    </source>
</evidence>
<dbReference type="AlphaFoldDB" id="A0A2X3CSM8"/>
<dbReference type="EMBL" id="UASO01000004">
    <property type="protein sequence ID" value="SQC19938.1"/>
    <property type="molecule type" value="Genomic_DNA"/>
</dbReference>
<protein>
    <submittedName>
        <fullName evidence="1">Uncharacterized protein</fullName>
    </submittedName>
</protein>
<evidence type="ECO:0000313" key="1">
    <source>
        <dbReference type="EMBL" id="SQC19938.1"/>
    </source>
</evidence>
<proteinExistence type="predicted"/>
<accession>A0A2X3CSM8</accession>
<name>A0A2X3CSM8_KLEPN</name>
<gene>
    <name evidence="1" type="ORF">NCTC9645_01349</name>
</gene>